<dbReference type="RefSeq" id="WP_345688213.1">
    <property type="nucleotide sequence ID" value="NZ_BAABRO010000022.1"/>
</dbReference>
<comment type="caution">
    <text evidence="6">The sequence shown here is derived from an EMBL/GenBank/DDBJ whole genome shotgun (WGS) entry which is preliminary data.</text>
</comment>
<evidence type="ECO:0008006" key="8">
    <source>
        <dbReference type="Google" id="ProtNLM"/>
    </source>
</evidence>
<dbReference type="EMBL" id="BAABRO010000022">
    <property type="protein sequence ID" value="GAA5510359.1"/>
    <property type="molecule type" value="Genomic_DNA"/>
</dbReference>
<dbReference type="SUPFAM" id="SSF51366">
    <property type="entry name" value="Ribulose-phoshate binding barrel"/>
    <property type="match status" value="1"/>
</dbReference>
<keyword evidence="2 5" id="KW-0028">Amino-acid biosynthesis</keyword>
<accession>A0ABP9VZ06</accession>
<dbReference type="Proteomes" id="UP001416858">
    <property type="component" value="Unassembled WGS sequence"/>
</dbReference>
<dbReference type="Pfam" id="PF00977">
    <property type="entry name" value="His_biosynth"/>
    <property type="match status" value="1"/>
</dbReference>
<evidence type="ECO:0000313" key="6">
    <source>
        <dbReference type="EMBL" id="GAA5510359.1"/>
    </source>
</evidence>
<dbReference type="Gene3D" id="3.20.20.70">
    <property type="entry name" value="Aldolase class I"/>
    <property type="match status" value="1"/>
</dbReference>
<evidence type="ECO:0000256" key="4">
    <source>
        <dbReference type="ARBA" id="ARBA00029440"/>
    </source>
</evidence>
<dbReference type="InterPro" id="IPR011060">
    <property type="entry name" value="RibuloseP-bd_barrel"/>
</dbReference>
<comment type="pathway">
    <text evidence="4">Amino-acid biosynthesis.</text>
</comment>
<keyword evidence="3 5" id="KW-0368">Histidine biosynthesis</keyword>
<dbReference type="PANTHER" id="PTHR43090">
    <property type="entry name" value="1-(5-PHOSPHORIBOSYL)-5-[(5-PHOSPHORIBOSYLAMINO)METHYLIDENEAMINO] IMIDAZOLE-4-CARBOXAMIDE ISOMERASE"/>
    <property type="match status" value="1"/>
</dbReference>
<evidence type="ECO:0000256" key="2">
    <source>
        <dbReference type="ARBA" id="ARBA00022605"/>
    </source>
</evidence>
<dbReference type="PANTHER" id="PTHR43090:SF2">
    <property type="entry name" value="1-(5-PHOSPHORIBOSYL)-5-[(5-PHOSPHORIBOSYLAMINO)METHYLIDENEAMINO] IMIDAZOLE-4-CARBOXAMIDE ISOMERASE"/>
    <property type="match status" value="1"/>
</dbReference>
<keyword evidence="7" id="KW-1185">Reference proteome</keyword>
<evidence type="ECO:0000313" key="7">
    <source>
        <dbReference type="Proteomes" id="UP001416858"/>
    </source>
</evidence>
<organism evidence="6 7">
    <name type="scientific">Novipirellula caenicola</name>
    <dbReference type="NCBI Taxonomy" id="1536901"/>
    <lineage>
        <taxon>Bacteria</taxon>
        <taxon>Pseudomonadati</taxon>
        <taxon>Planctomycetota</taxon>
        <taxon>Planctomycetia</taxon>
        <taxon>Pirellulales</taxon>
        <taxon>Pirellulaceae</taxon>
        <taxon>Novipirellula</taxon>
    </lineage>
</organism>
<sequence length="246" mass="26543">MISSHAWLDATIREQIVAVVDLKSGLAVHAVAGKRTAYQPIAIQGEADGDPFSLIAHYRRLGIRSLYIADLDSILQGQPQVELLRGLIATTPDFDEVLVDIGLPETDAMASFLALARQHPRVFVIAATECATGVTALRRFEGQLPYSQVSLGMDYRDGAFLGGEDAEERWLEFAQPLGIERVVALDMATVGTSRGPSVAAICSRIRCHWPAVKLYSGGGIRDASDVKLLQQAGCDRCLVATALLEP</sequence>
<dbReference type="InterPro" id="IPR006062">
    <property type="entry name" value="His_biosynth"/>
</dbReference>
<dbReference type="InterPro" id="IPR044524">
    <property type="entry name" value="Isoase_HisA-like"/>
</dbReference>
<proteinExistence type="inferred from homology"/>
<evidence type="ECO:0000256" key="1">
    <source>
        <dbReference type="ARBA" id="ARBA00009667"/>
    </source>
</evidence>
<evidence type="ECO:0000256" key="3">
    <source>
        <dbReference type="ARBA" id="ARBA00023102"/>
    </source>
</evidence>
<dbReference type="InterPro" id="IPR013785">
    <property type="entry name" value="Aldolase_TIM"/>
</dbReference>
<evidence type="ECO:0000256" key="5">
    <source>
        <dbReference type="RuleBase" id="RU003657"/>
    </source>
</evidence>
<gene>
    <name evidence="6" type="ORF">Rcae01_05867</name>
</gene>
<comment type="similarity">
    <text evidence="1 5">Belongs to the HisA/HisF family.</text>
</comment>
<reference evidence="6 7" key="1">
    <citation type="submission" date="2024-02" db="EMBL/GenBank/DDBJ databases">
        <title>Rhodopirellula caenicola NBRC 110016.</title>
        <authorList>
            <person name="Ichikawa N."/>
            <person name="Katano-Makiyama Y."/>
            <person name="Hidaka K."/>
        </authorList>
    </citation>
    <scope>NUCLEOTIDE SEQUENCE [LARGE SCALE GENOMIC DNA]</scope>
    <source>
        <strain evidence="6 7">NBRC 110016</strain>
    </source>
</reference>
<protein>
    <recommendedName>
        <fullName evidence="8">1-(5-phosphoribosyl)-5-[(5-phosphoribosylamino)methylideneamino] imidazole-4-carboxamide isomerase</fullName>
    </recommendedName>
</protein>
<name>A0ABP9VZ06_9BACT</name>